<keyword evidence="2" id="KW-1185">Reference proteome</keyword>
<dbReference type="RefSeq" id="WP_109229345.1">
    <property type="nucleotide sequence ID" value="NZ_PYHR01000002.1"/>
</dbReference>
<dbReference type="SUPFAM" id="SSF53474">
    <property type="entry name" value="alpha/beta-Hydrolases"/>
    <property type="match status" value="1"/>
</dbReference>
<comment type="caution">
    <text evidence="1">The sequence shown here is derived from an EMBL/GenBank/DDBJ whole genome shotgun (WGS) entry which is preliminary data.</text>
</comment>
<evidence type="ECO:0000313" key="1">
    <source>
        <dbReference type="EMBL" id="PWD50963.1"/>
    </source>
</evidence>
<dbReference type="Proteomes" id="UP000245166">
    <property type="component" value="Unassembled WGS sequence"/>
</dbReference>
<accession>A0A2U1ZVJ2</accession>
<dbReference type="Gene3D" id="3.40.50.1820">
    <property type="entry name" value="alpha/beta hydrolase"/>
    <property type="match status" value="1"/>
</dbReference>
<proteinExistence type="predicted"/>
<organism evidence="1 2">
    <name type="scientific">Serinibacter arcticus</name>
    <dbReference type="NCBI Taxonomy" id="1655435"/>
    <lineage>
        <taxon>Bacteria</taxon>
        <taxon>Bacillati</taxon>
        <taxon>Actinomycetota</taxon>
        <taxon>Actinomycetes</taxon>
        <taxon>Micrococcales</taxon>
        <taxon>Beutenbergiaceae</taxon>
        <taxon>Serinibacter</taxon>
    </lineage>
</organism>
<reference evidence="1 2" key="1">
    <citation type="submission" date="2018-03" db="EMBL/GenBank/DDBJ databases">
        <title>Genome assembly of novel Miniimonas species PCH200.</title>
        <authorList>
            <person name="Thakur V."/>
            <person name="Kumar V."/>
            <person name="Singh D."/>
        </authorList>
    </citation>
    <scope>NUCLEOTIDE SEQUENCE [LARGE SCALE GENOMIC DNA]</scope>
    <source>
        <strain evidence="1 2">PCH200</strain>
    </source>
</reference>
<sequence>MSGGSRGTPAIGGLWISTDTAEIDDLASDFDDAVTHADAALLELRVARGRLVLVAETPDGARATALVAVGAAITAVVEARDRAASRAAALRFASRDYDGAESDPVSAFSWLPLPVLPRTAAILGGAAGEAVTSLADGTPLLPGSRVQAVLSAVPIDVTAGVLQMLPAAPYSAARLRASITLQPPGAPLAPPAASSLADLADRVRLANIDGGGGSATVEIQRIEHTDGTVSWVVATHGTKDGLFALRQPFSVVGNVDAYAGLASAGEDVVLAAMEEAGIPPGDPVVLAAHSQGGMALINLASNPSVRRRFTVAGVATFGSPVGQLPPAGVPTMNVQHAEDGVGSLGGDTGVRPGGSAPEEVWATREVGDLPVAESHSMDHYVETAELIDASNHPALGDWEEAVTPLLAEEGATVTATTYRGSRW</sequence>
<dbReference type="AlphaFoldDB" id="A0A2U1ZVJ2"/>
<dbReference type="InterPro" id="IPR029058">
    <property type="entry name" value="AB_hydrolase_fold"/>
</dbReference>
<name>A0A2U1ZVJ2_9MICO</name>
<dbReference type="OrthoDB" id="5095936at2"/>
<protein>
    <submittedName>
        <fullName evidence="1">Uncharacterized protein</fullName>
    </submittedName>
</protein>
<gene>
    <name evidence="1" type="ORF">C8046_10165</name>
</gene>
<dbReference type="EMBL" id="PYHR01000002">
    <property type="protein sequence ID" value="PWD50963.1"/>
    <property type="molecule type" value="Genomic_DNA"/>
</dbReference>
<evidence type="ECO:0000313" key="2">
    <source>
        <dbReference type="Proteomes" id="UP000245166"/>
    </source>
</evidence>